<dbReference type="EMBL" id="JAACXV010000013">
    <property type="protein sequence ID" value="KAF7287411.1"/>
    <property type="molecule type" value="Genomic_DNA"/>
</dbReference>
<evidence type="ECO:0000256" key="9">
    <source>
        <dbReference type="SAM" id="Phobius"/>
    </source>
</evidence>
<organism evidence="11 12">
    <name type="scientific">Rhynchophorus ferrugineus</name>
    <name type="common">Red palm weevil</name>
    <name type="synonym">Curculio ferrugineus</name>
    <dbReference type="NCBI Taxonomy" id="354439"/>
    <lineage>
        <taxon>Eukaryota</taxon>
        <taxon>Metazoa</taxon>
        <taxon>Ecdysozoa</taxon>
        <taxon>Arthropoda</taxon>
        <taxon>Hexapoda</taxon>
        <taxon>Insecta</taxon>
        <taxon>Pterygota</taxon>
        <taxon>Neoptera</taxon>
        <taxon>Endopterygota</taxon>
        <taxon>Coleoptera</taxon>
        <taxon>Polyphaga</taxon>
        <taxon>Cucujiformia</taxon>
        <taxon>Curculionidae</taxon>
        <taxon>Dryophthorinae</taxon>
        <taxon>Rhynchophorus</taxon>
    </lineage>
</organism>
<protein>
    <recommendedName>
        <fullName evidence="10">Ionotropic glutamate receptor C-terminal domain-containing protein</fullName>
    </recommendedName>
</protein>
<dbReference type="Gene3D" id="1.10.287.70">
    <property type="match status" value="1"/>
</dbReference>
<dbReference type="InterPro" id="IPR052192">
    <property type="entry name" value="Insect_Ionotropic_Sensory_Rcpt"/>
</dbReference>
<dbReference type="Gene3D" id="3.40.190.10">
    <property type="entry name" value="Periplasmic binding protein-like II"/>
    <property type="match status" value="1"/>
</dbReference>
<keyword evidence="12" id="KW-1185">Reference proteome</keyword>
<comment type="subcellular location">
    <subcellularLocation>
        <location evidence="1">Cell membrane</location>
        <topology evidence="1">Multi-pass membrane protein</topology>
    </subcellularLocation>
</comment>
<dbReference type="PANTHER" id="PTHR42643">
    <property type="entry name" value="IONOTROPIC RECEPTOR 20A-RELATED"/>
    <property type="match status" value="1"/>
</dbReference>
<evidence type="ECO:0000256" key="7">
    <source>
        <dbReference type="ARBA" id="ARBA00023170"/>
    </source>
</evidence>
<dbReference type="SUPFAM" id="SSF53850">
    <property type="entry name" value="Periplasmic binding protein-like II"/>
    <property type="match status" value="1"/>
</dbReference>
<evidence type="ECO:0000256" key="3">
    <source>
        <dbReference type="ARBA" id="ARBA00022475"/>
    </source>
</evidence>
<accession>A0A834MLB2</accession>
<comment type="caution">
    <text evidence="11">The sequence shown here is derived from an EMBL/GenBank/DDBJ whole genome shotgun (WGS) entry which is preliminary data.</text>
</comment>
<feature type="domain" description="Ionotropic glutamate receptor C-terminal" evidence="10">
    <location>
        <begin position="373"/>
        <end position="482"/>
    </location>
</feature>
<evidence type="ECO:0000313" key="11">
    <source>
        <dbReference type="EMBL" id="KAF7287411.1"/>
    </source>
</evidence>
<evidence type="ECO:0000256" key="1">
    <source>
        <dbReference type="ARBA" id="ARBA00004651"/>
    </source>
</evidence>
<evidence type="ECO:0000256" key="6">
    <source>
        <dbReference type="ARBA" id="ARBA00023136"/>
    </source>
</evidence>
<keyword evidence="4 9" id="KW-0812">Transmembrane</keyword>
<dbReference type="Proteomes" id="UP000625711">
    <property type="component" value="Unassembled WGS sequence"/>
</dbReference>
<dbReference type="GO" id="GO:0050906">
    <property type="term" value="P:detection of stimulus involved in sensory perception"/>
    <property type="evidence" value="ECO:0007669"/>
    <property type="project" value="UniProtKB-ARBA"/>
</dbReference>
<evidence type="ECO:0000313" key="12">
    <source>
        <dbReference type="Proteomes" id="UP000625711"/>
    </source>
</evidence>
<evidence type="ECO:0000256" key="2">
    <source>
        <dbReference type="ARBA" id="ARBA00008685"/>
    </source>
</evidence>
<proteinExistence type="inferred from homology"/>
<keyword evidence="6 9" id="KW-0472">Membrane</keyword>
<reference evidence="11" key="1">
    <citation type="submission" date="2020-08" db="EMBL/GenBank/DDBJ databases">
        <title>Genome sequencing and assembly of the red palm weevil Rhynchophorus ferrugineus.</title>
        <authorList>
            <person name="Dias G.B."/>
            <person name="Bergman C.M."/>
            <person name="Manee M."/>
        </authorList>
    </citation>
    <scope>NUCLEOTIDE SEQUENCE</scope>
    <source>
        <strain evidence="11">AA-2017</strain>
        <tissue evidence="11">Whole larva</tissue>
    </source>
</reference>
<keyword evidence="7" id="KW-0675">Receptor</keyword>
<dbReference type="OrthoDB" id="6500454at2759"/>
<dbReference type="InterPro" id="IPR001320">
    <property type="entry name" value="Iontro_rcpt_C"/>
</dbReference>
<feature type="transmembrane region" description="Helical" evidence="9">
    <location>
        <begin position="443"/>
        <end position="470"/>
    </location>
</feature>
<keyword evidence="5 9" id="KW-1133">Transmembrane helix</keyword>
<gene>
    <name evidence="11" type="ORF">GWI33_001386</name>
</gene>
<evidence type="ECO:0000256" key="4">
    <source>
        <dbReference type="ARBA" id="ARBA00022692"/>
    </source>
</evidence>
<evidence type="ECO:0000259" key="10">
    <source>
        <dbReference type="Pfam" id="PF00060"/>
    </source>
</evidence>
<dbReference type="Pfam" id="PF00060">
    <property type="entry name" value="Lig_chan"/>
    <property type="match status" value="1"/>
</dbReference>
<comment type="similarity">
    <text evidence="2">Belongs to the glutamate-gated ion channel (TC 1.A.10.1) family.</text>
</comment>
<dbReference type="AlphaFoldDB" id="A0A834MLB2"/>
<name>A0A834MLB2_RHYFE</name>
<keyword evidence="3" id="KW-1003">Cell membrane</keyword>
<dbReference type="PANTHER" id="PTHR42643:SF24">
    <property type="entry name" value="IONOTROPIC RECEPTOR 60A"/>
    <property type="match status" value="1"/>
</dbReference>
<sequence>MRLLLSILSLNMKLIVVFSYCFVFTVCQTIYEDDKQRVNKRALQKSHEKSRVEKLSNAFLQNDLYEDDKSLIQLLNIIAKNYLSGCATLILYDNYTEIESYRFLNHFLKGYPIAFIHGRIHINKNFLNNWINRNKDTCLTFIIFLKDVMETRKIINKRNERIVVVTQSSQWRVQEFLASEYSQNIVNLLIIAKSDKTSQIKSESPYILYTHKLFMDALGSSQPDVITSWSDDHFSRNVTLFQPKLKLGFSGHRFIIAVASQPPFVLKKKRNEYDEIEYDGIEIQLIGLLSQMYNFSTDFKESSDIRTLGSADAVIKSLKTGNVNLGISGIFLTEDRYYNAGIIHWHSEDCASFISLASTALPRYRAIMGPFRWTVWLSLTLTYLGAVFLFSYSDKMTLNHLIRNPEEIENMFWYVFGTFTNCFTFDGKKSWTKADKNTTKLLVGVYWLFTIIITACYTGSIIAFVTLPVFPTVINTIQQLLAGRFQIGMLDKGGWPYWFVNVTDKTSQKLLKKVDYVPDIESGLKNVTKAFFWPYALLASREELSYIVKSNFSIESKKALLHISQQCFVPFKVGVLLPKYSVYSDVIQDGIQKIVQSGLMTKIKNDVEWNMLRSATGKLLAFIQLLMWQNFSSWYLKFSHESKLLCIQQLAHHPASY</sequence>
<dbReference type="GO" id="GO:0005886">
    <property type="term" value="C:plasma membrane"/>
    <property type="evidence" value="ECO:0007669"/>
    <property type="project" value="UniProtKB-SubCell"/>
</dbReference>
<dbReference type="GO" id="GO:0015276">
    <property type="term" value="F:ligand-gated monoatomic ion channel activity"/>
    <property type="evidence" value="ECO:0007669"/>
    <property type="project" value="InterPro"/>
</dbReference>
<feature type="transmembrane region" description="Helical" evidence="9">
    <location>
        <begin position="373"/>
        <end position="392"/>
    </location>
</feature>
<evidence type="ECO:0000256" key="8">
    <source>
        <dbReference type="ARBA" id="ARBA00023180"/>
    </source>
</evidence>
<keyword evidence="8" id="KW-0325">Glycoprotein</keyword>
<evidence type="ECO:0000256" key="5">
    <source>
        <dbReference type="ARBA" id="ARBA00022989"/>
    </source>
</evidence>